<sequence length="216" mass="24961">MQLGDKETVAYIDNFFTSIPPSHELKYSSLLWGKNTQTLCRIKACSSSLWKDTKHVSFLLNAHSSRIIGMVFRKLRRGENVILTCLPYAVNFNKNMGAFHRQDQLVSDYAIDRNSRRWWARRFVHFFDAITLNAYTLFTRKISKLWAWLHRNIPLSPLNMKIYLIGNFSCRKQPGPAPAFPPTLFHANDHDSVSLVEQGLFKFGRCHHCCIVVKGA</sequence>
<organism evidence="2 3">
    <name type="scientific">Acropora cervicornis</name>
    <name type="common">Staghorn coral</name>
    <dbReference type="NCBI Taxonomy" id="6130"/>
    <lineage>
        <taxon>Eukaryota</taxon>
        <taxon>Metazoa</taxon>
        <taxon>Cnidaria</taxon>
        <taxon>Anthozoa</taxon>
        <taxon>Hexacorallia</taxon>
        <taxon>Scleractinia</taxon>
        <taxon>Astrocoeniina</taxon>
        <taxon>Acroporidae</taxon>
        <taxon>Acropora</taxon>
    </lineage>
</organism>
<keyword evidence="3" id="KW-1185">Reference proteome</keyword>
<dbReference type="EMBL" id="JARQWQ010000042">
    <property type="protein sequence ID" value="KAK2559047.1"/>
    <property type="molecule type" value="Genomic_DNA"/>
</dbReference>
<protein>
    <recommendedName>
        <fullName evidence="1">PiggyBac transposable element-derived protein domain-containing protein</fullName>
    </recommendedName>
</protein>
<name>A0AAD9QCU1_ACRCE</name>
<comment type="caution">
    <text evidence="2">The sequence shown here is derived from an EMBL/GenBank/DDBJ whole genome shotgun (WGS) entry which is preliminary data.</text>
</comment>
<reference evidence="2" key="1">
    <citation type="journal article" date="2023" name="G3 (Bethesda)">
        <title>Whole genome assembly and annotation of the endangered Caribbean coral Acropora cervicornis.</title>
        <authorList>
            <person name="Selwyn J.D."/>
            <person name="Vollmer S.V."/>
        </authorList>
    </citation>
    <scope>NUCLEOTIDE SEQUENCE</scope>
    <source>
        <strain evidence="2">K2</strain>
    </source>
</reference>
<accession>A0AAD9QCU1</accession>
<dbReference type="PANTHER" id="PTHR46599">
    <property type="entry name" value="PIGGYBAC TRANSPOSABLE ELEMENT-DERIVED PROTEIN 4"/>
    <property type="match status" value="1"/>
</dbReference>
<dbReference type="AlphaFoldDB" id="A0AAD9QCU1"/>
<dbReference type="PANTHER" id="PTHR46599:SF3">
    <property type="entry name" value="PIGGYBAC TRANSPOSABLE ELEMENT-DERIVED PROTEIN 4"/>
    <property type="match status" value="1"/>
</dbReference>
<dbReference type="Proteomes" id="UP001249851">
    <property type="component" value="Unassembled WGS sequence"/>
</dbReference>
<evidence type="ECO:0000259" key="1">
    <source>
        <dbReference type="Pfam" id="PF13843"/>
    </source>
</evidence>
<reference evidence="2" key="2">
    <citation type="journal article" date="2023" name="Science">
        <title>Genomic signatures of disease resistance in endangered staghorn corals.</title>
        <authorList>
            <person name="Vollmer S.V."/>
            <person name="Selwyn J.D."/>
            <person name="Despard B.A."/>
            <person name="Roesel C.L."/>
        </authorList>
    </citation>
    <scope>NUCLEOTIDE SEQUENCE</scope>
    <source>
        <strain evidence="2">K2</strain>
    </source>
</reference>
<dbReference type="Pfam" id="PF13843">
    <property type="entry name" value="DDE_Tnp_1_7"/>
    <property type="match status" value="1"/>
</dbReference>
<evidence type="ECO:0000313" key="2">
    <source>
        <dbReference type="EMBL" id="KAK2559047.1"/>
    </source>
</evidence>
<gene>
    <name evidence="2" type="ORF">P5673_018685</name>
</gene>
<evidence type="ECO:0000313" key="3">
    <source>
        <dbReference type="Proteomes" id="UP001249851"/>
    </source>
</evidence>
<dbReference type="InterPro" id="IPR029526">
    <property type="entry name" value="PGBD"/>
</dbReference>
<proteinExistence type="predicted"/>
<feature type="domain" description="PiggyBac transposable element-derived protein" evidence="1">
    <location>
        <begin position="49"/>
        <end position="135"/>
    </location>
</feature>